<dbReference type="InterPro" id="IPR036028">
    <property type="entry name" value="SH3-like_dom_sf"/>
</dbReference>
<dbReference type="Gene3D" id="3.40.50.300">
    <property type="entry name" value="P-loop containing nucleotide triphosphate hydrolases"/>
    <property type="match status" value="1"/>
</dbReference>
<dbReference type="InterPro" id="IPR008145">
    <property type="entry name" value="GK/Ca_channel_bsu"/>
</dbReference>
<feature type="domain" description="L27" evidence="7">
    <location>
        <begin position="8"/>
        <end position="61"/>
    </location>
</feature>
<dbReference type="SMART" id="SM00326">
    <property type="entry name" value="SH3"/>
    <property type="match status" value="1"/>
</dbReference>
<evidence type="ECO:0000259" key="7">
    <source>
        <dbReference type="PROSITE" id="PS51022"/>
    </source>
</evidence>
<dbReference type="PANTHER" id="PTHR23122">
    <property type="entry name" value="MEMBRANE-ASSOCIATED GUANYLATE KINASE MAGUK"/>
    <property type="match status" value="1"/>
</dbReference>
<evidence type="ECO:0000259" key="5">
    <source>
        <dbReference type="PROSITE" id="PS50052"/>
    </source>
</evidence>
<evidence type="ECO:0000313" key="9">
    <source>
        <dbReference type="Proteomes" id="UP001286313"/>
    </source>
</evidence>
<feature type="domain" description="SH3" evidence="4">
    <location>
        <begin position="225"/>
        <end position="295"/>
    </location>
</feature>
<evidence type="ECO:0000256" key="2">
    <source>
        <dbReference type="ARBA" id="ARBA00022443"/>
    </source>
</evidence>
<evidence type="ECO:0008006" key="10">
    <source>
        <dbReference type="Google" id="ProtNLM"/>
    </source>
</evidence>
<dbReference type="Gene3D" id="1.10.287.650">
    <property type="entry name" value="L27 domain"/>
    <property type="match status" value="1"/>
</dbReference>
<comment type="similarity">
    <text evidence="1">Belongs to the MAGUK family.</text>
</comment>
<dbReference type="InterPro" id="IPR004172">
    <property type="entry name" value="L27_dom"/>
</dbReference>
<keyword evidence="2 3" id="KW-0728">SH3 domain</keyword>
<dbReference type="PROSITE" id="PS50052">
    <property type="entry name" value="GUANYLATE_KINASE_2"/>
    <property type="match status" value="1"/>
</dbReference>
<dbReference type="InterPro" id="IPR050716">
    <property type="entry name" value="MAGUK"/>
</dbReference>
<dbReference type="SMART" id="SM00072">
    <property type="entry name" value="GuKc"/>
    <property type="match status" value="1"/>
</dbReference>
<comment type="caution">
    <text evidence="8">The sequence shown here is derived from an EMBL/GenBank/DDBJ whole genome shotgun (WGS) entry which is preliminary data.</text>
</comment>
<dbReference type="CDD" id="cd06799">
    <property type="entry name" value="PDZ_MPP3-MPP4-MPP7-like"/>
    <property type="match status" value="1"/>
</dbReference>
<feature type="domain" description="PDZ" evidence="6">
    <location>
        <begin position="137"/>
        <end position="218"/>
    </location>
</feature>
<dbReference type="InterPro" id="IPR014775">
    <property type="entry name" value="L27_C"/>
</dbReference>
<dbReference type="Pfam" id="PF07653">
    <property type="entry name" value="SH3_2"/>
    <property type="match status" value="1"/>
</dbReference>
<dbReference type="CDD" id="cd00071">
    <property type="entry name" value="GMPK"/>
    <property type="match status" value="1"/>
</dbReference>
<dbReference type="PROSITE" id="PS51022">
    <property type="entry name" value="L27"/>
    <property type="match status" value="2"/>
</dbReference>
<dbReference type="InterPro" id="IPR027417">
    <property type="entry name" value="P-loop_NTPase"/>
</dbReference>
<gene>
    <name evidence="8" type="ORF">Pcinc_025525</name>
</gene>
<name>A0AAE1K9C9_PETCI</name>
<dbReference type="InterPro" id="IPR036034">
    <property type="entry name" value="PDZ_sf"/>
</dbReference>
<dbReference type="InterPro" id="IPR036892">
    <property type="entry name" value="L27_dom_sf"/>
</dbReference>
<dbReference type="InterPro" id="IPR001452">
    <property type="entry name" value="SH3_domain"/>
</dbReference>
<dbReference type="Gene3D" id="2.30.42.10">
    <property type="match status" value="1"/>
</dbReference>
<feature type="domain" description="L27" evidence="7">
    <location>
        <begin position="62"/>
        <end position="120"/>
    </location>
</feature>
<evidence type="ECO:0000256" key="3">
    <source>
        <dbReference type="PROSITE-ProRule" id="PRU00192"/>
    </source>
</evidence>
<dbReference type="EMBL" id="JAWQEG010002876">
    <property type="protein sequence ID" value="KAK3869151.1"/>
    <property type="molecule type" value="Genomic_DNA"/>
</dbReference>
<dbReference type="AlphaFoldDB" id="A0AAE1K9C9"/>
<protein>
    <recommendedName>
        <fullName evidence="10">MAGUK p55 subfamily member 7</fullName>
    </recommendedName>
</protein>
<dbReference type="SUPFAM" id="SSF50156">
    <property type="entry name" value="PDZ domain-like"/>
    <property type="match status" value="1"/>
</dbReference>
<dbReference type="SMART" id="SM00569">
    <property type="entry name" value="L27"/>
    <property type="match status" value="2"/>
</dbReference>
<evidence type="ECO:0000259" key="6">
    <source>
        <dbReference type="PROSITE" id="PS50106"/>
    </source>
</evidence>
<proteinExistence type="inferred from homology"/>
<dbReference type="Pfam" id="PF00595">
    <property type="entry name" value="PDZ"/>
    <property type="match status" value="1"/>
</dbReference>
<dbReference type="GO" id="GO:0030054">
    <property type="term" value="C:cell junction"/>
    <property type="evidence" value="ECO:0007669"/>
    <property type="project" value="UniProtKB-ARBA"/>
</dbReference>
<dbReference type="SUPFAM" id="SSF52540">
    <property type="entry name" value="P-loop containing nucleoside triphosphate hydrolases"/>
    <property type="match status" value="1"/>
</dbReference>
<evidence type="ECO:0000259" key="4">
    <source>
        <dbReference type="PROSITE" id="PS50002"/>
    </source>
</evidence>
<dbReference type="SUPFAM" id="SSF50044">
    <property type="entry name" value="SH3-domain"/>
    <property type="match status" value="1"/>
</dbReference>
<dbReference type="Pfam" id="PF02828">
    <property type="entry name" value="L27"/>
    <property type="match status" value="1"/>
</dbReference>
<dbReference type="PROSITE" id="PS50106">
    <property type="entry name" value="PDZ"/>
    <property type="match status" value="1"/>
</dbReference>
<evidence type="ECO:0000313" key="8">
    <source>
        <dbReference type="EMBL" id="KAK3869151.1"/>
    </source>
</evidence>
<reference evidence="8" key="1">
    <citation type="submission" date="2023-10" db="EMBL/GenBank/DDBJ databases">
        <title>Genome assemblies of two species of porcelain crab, Petrolisthes cinctipes and Petrolisthes manimaculis (Anomura: Porcellanidae).</title>
        <authorList>
            <person name="Angst P."/>
        </authorList>
    </citation>
    <scope>NUCLEOTIDE SEQUENCE</scope>
    <source>
        <strain evidence="8">PB745_01</strain>
        <tissue evidence="8">Gill</tissue>
    </source>
</reference>
<dbReference type="SUPFAM" id="SSF101288">
    <property type="entry name" value="L27 domain"/>
    <property type="match status" value="1"/>
</dbReference>
<dbReference type="PROSITE" id="PS50002">
    <property type="entry name" value="SH3"/>
    <property type="match status" value="1"/>
</dbReference>
<evidence type="ECO:0000256" key="1">
    <source>
        <dbReference type="ARBA" id="ARBA00007014"/>
    </source>
</evidence>
<dbReference type="Proteomes" id="UP001286313">
    <property type="component" value="Unassembled WGS sequence"/>
</dbReference>
<accession>A0AAE1K9C9</accession>
<dbReference type="InterPro" id="IPR008144">
    <property type="entry name" value="Guanylate_kin-like_dom"/>
</dbReference>
<feature type="domain" description="Guanylate kinase-like" evidence="5">
    <location>
        <begin position="349"/>
        <end position="540"/>
    </location>
</feature>
<dbReference type="InterPro" id="IPR001478">
    <property type="entry name" value="PDZ"/>
</dbReference>
<dbReference type="Pfam" id="PF00625">
    <property type="entry name" value="Guanylate_kin"/>
    <property type="match status" value="1"/>
</dbReference>
<dbReference type="CDD" id="cd11862">
    <property type="entry name" value="SH3_MPP"/>
    <property type="match status" value="1"/>
</dbReference>
<keyword evidence="9" id="KW-1185">Reference proteome</keyword>
<dbReference type="Gene3D" id="2.30.30.40">
    <property type="entry name" value="SH3 Domains"/>
    <property type="match status" value="1"/>
</dbReference>
<organism evidence="8 9">
    <name type="scientific">Petrolisthes cinctipes</name>
    <name type="common">Flat porcelain crab</name>
    <dbReference type="NCBI Taxonomy" id="88211"/>
    <lineage>
        <taxon>Eukaryota</taxon>
        <taxon>Metazoa</taxon>
        <taxon>Ecdysozoa</taxon>
        <taxon>Arthropoda</taxon>
        <taxon>Crustacea</taxon>
        <taxon>Multicrustacea</taxon>
        <taxon>Malacostraca</taxon>
        <taxon>Eumalacostraca</taxon>
        <taxon>Eucarida</taxon>
        <taxon>Decapoda</taxon>
        <taxon>Pleocyemata</taxon>
        <taxon>Anomura</taxon>
        <taxon>Galatheoidea</taxon>
        <taxon>Porcellanidae</taxon>
        <taxon>Petrolisthes</taxon>
    </lineage>
</organism>
<dbReference type="SMART" id="SM00228">
    <property type="entry name" value="PDZ"/>
    <property type="match status" value="1"/>
</dbReference>
<sequence>MTAVMAAGDSALGGLLSSLEKARLHLDSDEDDFGFLAELLKSRELQALVHVHNKISRTKKVCQPLLSNAEDIGISIMREIHYRTIPSSDAIELFAILQSPHLQGVLQAHDSIAAKDFVPHLPEIPVEVDEDEETVKIVQLVKSNEPMGATIKQDDNTGAIVIARIMHGGAADRSGLIHVGDEVQEVNNLNVLGKTPGDVLKILMQAEGTITFKLLPAGSSAYLRESKVRVRAYFDYNPKEDKHIPCKEAGLPFKKQDILHIVTQDDPYWWQARREGDRNMRAGLIPSRQLQEKRILAQRQDQTANGQSCRPSPKVKKIIYDASESEDFDREEVATYEEVARLYPRPGLPRPIVLVGPPGVGRNELKRRLMALDVDKFRTPVPMTSRPRRPGEVNNRDYQFVSRDELEEEASAGTLVEHGEYKGHLYGTSAVNLKSMINAGYVVVITPHYQALKYLRTAEFKPYVIYVKPPTLAVLKETRMAAHARSTFDENNSRGFTEDEFRDMLKAAARIEFHYSHWFDEVIVNDELSSAFELLVAAVNKVETEPLWVPASWVQ</sequence>